<dbReference type="PRINTS" id="PR00096">
    <property type="entry name" value="GATASE"/>
</dbReference>
<evidence type="ECO:0000256" key="13">
    <source>
        <dbReference type="ARBA" id="ARBA00049285"/>
    </source>
</evidence>
<dbReference type="PRINTS" id="PR00097">
    <property type="entry name" value="ANTSNTHASEII"/>
</dbReference>
<sequence>MLEDGKVFEGKNFGCQGEVAGEVVFNTSMTGYQEILTDPSYCEQIVTMTYPQIGNYGVNPEDVESDRVQVRGFIVREYLYHYSNWRAEESLEDYLKQYNIVGISEIDTRQLTKHIRESGAMKGLISTESADHGKLQSKLDSFPGMKGRNLVDSVTCSEPYTFNPDKTDHKYMIAAYDFGIKLNILRCLDAAGFNIIVMPATTPPQKMLEMDPDGILLSNGPGDPAAVSYAIENIKALVGIKPIFGICLGHQ</sequence>
<dbReference type="GO" id="GO:0006541">
    <property type="term" value="P:glutamine metabolic process"/>
    <property type="evidence" value="ECO:0007669"/>
    <property type="project" value="InterPro"/>
</dbReference>
<keyword evidence="5" id="KW-0055">Arginine biosynthesis</keyword>
<dbReference type="PRINTS" id="PR00099">
    <property type="entry name" value="CPSGATASE"/>
</dbReference>
<dbReference type="GO" id="GO:0005524">
    <property type="term" value="F:ATP binding"/>
    <property type="evidence" value="ECO:0007669"/>
    <property type="project" value="UniProtKB-KW"/>
</dbReference>
<comment type="subunit">
    <text evidence="12">Heterodimer composed of 2 chains; the small (or glutamine) chain promotes the hydrolysis of glutamine to ammonia, which is used by the large (or ammonia) chain to synthesize carbamoyl phosphate.</text>
</comment>
<dbReference type="GO" id="GO:0006221">
    <property type="term" value="P:pyrimidine nucleotide biosynthetic process"/>
    <property type="evidence" value="ECO:0007669"/>
    <property type="project" value="UniProtKB-KW"/>
</dbReference>
<comment type="caution">
    <text evidence="15">The sequence shown here is derived from an EMBL/GenBank/DDBJ whole genome shotgun (WGS) entry which is preliminary data.</text>
</comment>
<dbReference type="EMBL" id="BARS01016912">
    <property type="protein sequence ID" value="GAF92120.1"/>
    <property type="molecule type" value="Genomic_DNA"/>
</dbReference>
<evidence type="ECO:0000256" key="3">
    <source>
        <dbReference type="ARBA" id="ARBA00007800"/>
    </source>
</evidence>
<keyword evidence="8" id="KW-0547">Nucleotide-binding</keyword>
<evidence type="ECO:0000259" key="14">
    <source>
        <dbReference type="SMART" id="SM01097"/>
    </source>
</evidence>
<dbReference type="InterPro" id="IPR029062">
    <property type="entry name" value="Class_I_gatase-like"/>
</dbReference>
<comment type="similarity">
    <text evidence="3">Belongs to the CarA family.</text>
</comment>
<dbReference type="GO" id="GO:0004088">
    <property type="term" value="F:carbamoyl-phosphate synthase (glutamine-hydrolyzing) activity"/>
    <property type="evidence" value="ECO:0007669"/>
    <property type="project" value="UniProtKB-EC"/>
</dbReference>
<dbReference type="InterPro" id="IPR017926">
    <property type="entry name" value="GATASE"/>
</dbReference>
<evidence type="ECO:0000313" key="15">
    <source>
        <dbReference type="EMBL" id="GAF92120.1"/>
    </source>
</evidence>
<evidence type="ECO:0000256" key="12">
    <source>
        <dbReference type="ARBA" id="ARBA00044031"/>
    </source>
</evidence>
<dbReference type="Gene3D" id="3.40.50.880">
    <property type="match status" value="1"/>
</dbReference>
<feature type="domain" description="Carbamoyl-phosphate synthase small subunit N-terminal" evidence="14">
    <location>
        <begin position="1"/>
        <end position="126"/>
    </location>
</feature>
<protein>
    <recommendedName>
        <fullName evidence="4">carbamoyl-phosphate synthase (glutamine-hydrolyzing)</fullName>
        <ecNumber evidence="4">6.3.5.5</ecNumber>
    </recommendedName>
</protein>
<dbReference type="PANTHER" id="PTHR11405">
    <property type="entry name" value="CARBAMOYLTRANSFERASE FAMILY MEMBER"/>
    <property type="match status" value="1"/>
</dbReference>
<evidence type="ECO:0000256" key="8">
    <source>
        <dbReference type="ARBA" id="ARBA00022741"/>
    </source>
</evidence>
<dbReference type="SUPFAM" id="SSF52317">
    <property type="entry name" value="Class I glutamine amidotransferase-like"/>
    <property type="match status" value="1"/>
</dbReference>
<keyword evidence="7" id="KW-0028">Amino-acid biosynthesis</keyword>
<dbReference type="GO" id="GO:0005951">
    <property type="term" value="C:carbamoyl-phosphate synthase complex"/>
    <property type="evidence" value="ECO:0007669"/>
    <property type="project" value="TreeGrafter"/>
</dbReference>
<organism evidence="15">
    <name type="scientific">marine sediment metagenome</name>
    <dbReference type="NCBI Taxonomy" id="412755"/>
    <lineage>
        <taxon>unclassified sequences</taxon>
        <taxon>metagenomes</taxon>
        <taxon>ecological metagenomes</taxon>
    </lineage>
</organism>
<evidence type="ECO:0000256" key="6">
    <source>
        <dbReference type="ARBA" id="ARBA00022598"/>
    </source>
</evidence>
<keyword evidence="10" id="KW-0315">Glutamine amidotransferase</keyword>
<dbReference type="FunFam" id="3.50.30.20:FF:000001">
    <property type="entry name" value="Carbamoyl-phosphate synthase small chain"/>
    <property type="match status" value="1"/>
</dbReference>
<dbReference type="EC" id="6.3.5.5" evidence="4"/>
<dbReference type="InterPro" id="IPR002474">
    <property type="entry name" value="CarbamoylP_synth_ssu_N"/>
</dbReference>
<evidence type="ECO:0000256" key="2">
    <source>
        <dbReference type="ARBA" id="ARBA00005077"/>
    </source>
</evidence>
<keyword evidence="6" id="KW-0436">Ligase</keyword>
<dbReference type="GO" id="GO:0006526">
    <property type="term" value="P:L-arginine biosynthetic process"/>
    <property type="evidence" value="ECO:0007669"/>
    <property type="project" value="TreeGrafter"/>
</dbReference>
<evidence type="ECO:0000256" key="9">
    <source>
        <dbReference type="ARBA" id="ARBA00022840"/>
    </source>
</evidence>
<dbReference type="PANTHER" id="PTHR11405:SF4">
    <property type="entry name" value="CARBAMOYL-PHOSPHATE SYNTHASE ARGININE-SPECIFIC SMALL CHAIN"/>
    <property type="match status" value="1"/>
</dbReference>
<gene>
    <name evidence="15" type="ORF">S01H1_27734</name>
</gene>
<evidence type="ECO:0000256" key="4">
    <source>
        <dbReference type="ARBA" id="ARBA00012738"/>
    </source>
</evidence>
<dbReference type="InterPro" id="IPR006274">
    <property type="entry name" value="CarbamoylP_synth_ssu"/>
</dbReference>
<evidence type="ECO:0000256" key="10">
    <source>
        <dbReference type="ARBA" id="ARBA00022962"/>
    </source>
</evidence>
<name>X0UUI4_9ZZZZ</name>
<dbReference type="GO" id="GO:0006207">
    <property type="term" value="P:'de novo' pyrimidine nucleobase biosynthetic process"/>
    <property type="evidence" value="ECO:0007669"/>
    <property type="project" value="InterPro"/>
</dbReference>
<dbReference type="NCBIfam" id="TIGR01368">
    <property type="entry name" value="CPSaseIIsmall"/>
    <property type="match status" value="1"/>
</dbReference>
<feature type="non-terminal residue" evidence="15">
    <location>
        <position position="251"/>
    </location>
</feature>
<comment type="pathway">
    <text evidence="2">Amino-acid biosynthesis; L-arginine biosynthesis; carbamoyl phosphate from bicarbonate: step 1/1.</text>
</comment>
<dbReference type="Pfam" id="PF00117">
    <property type="entry name" value="GATase"/>
    <property type="match status" value="1"/>
</dbReference>
<dbReference type="InterPro" id="IPR036480">
    <property type="entry name" value="CarbP_synth_ssu_N_sf"/>
</dbReference>
<evidence type="ECO:0000256" key="11">
    <source>
        <dbReference type="ARBA" id="ARBA00022975"/>
    </source>
</evidence>
<comment type="pathway">
    <text evidence="1">Pyrimidine metabolism; UMP biosynthesis via de novo pathway; (S)-dihydroorotate from bicarbonate: step 1/3.</text>
</comment>
<dbReference type="NCBIfam" id="NF009475">
    <property type="entry name" value="PRK12838.1"/>
    <property type="match status" value="1"/>
</dbReference>
<dbReference type="AlphaFoldDB" id="X0UUI4"/>
<proteinExistence type="inferred from homology"/>
<evidence type="ECO:0000256" key="7">
    <source>
        <dbReference type="ARBA" id="ARBA00022605"/>
    </source>
</evidence>
<evidence type="ECO:0000256" key="1">
    <source>
        <dbReference type="ARBA" id="ARBA00004812"/>
    </source>
</evidence>
<dbReference type="Pfam" id="PF00988">
    <property type="entry name" value="CPSase_sm_chain"/>
    <property type="match status" value="1"/>
</dbReference>
<dbReference type="SUPFAM" id="SSF52021">
    <property type="entry name" value="Carbamoyl phosphate synthetase, small subunit N-terminal domain"/>
    <property type="match status" value="1"/>
</dbReference>
<evidence type="ECO:0000256" key="5">
    <source>
        <dbReference type="ARBA" id="ARBA00022571"/>
    </source>
</evidence>
<dbReference type="Gene3D" id="3.50.30.20">
    <property type="entry name" value="Carbamoyl-phosphate synthase small subunit, N-terminal domain"/>
    <property type="match status" value="1"/>
</dbReference>
<dbReference type="SMART" id="SM01097">
    <property type="entry name" value="CPSase_sm_chain"/>
    <property type="match status" value="1"/>
</dbReference>
<reference evidence="15" key="1">
    <citation type="journal article" date="2014" name="Front. Microbiol.">
        <title>High frequency of phylogenetically diverse reductive dehalogenase-homologous genes in deep subseafloor sedimentary metagenomes.</title>
        <authorList>
            <person name="Kawai M."/>
            <person name="Futagami T."/>
            <person name="Toyoda A."/>
            <person name="Takaki Y."/>
            <person name="Nishi S."/>
            <person name="Hori S."/>
            <person name="Arai W."/>
            <person name="Tsubouchi T."/>
            <person name="Morono Y."/>
            <person name="Uchiyama I."/>
            <person name="Ito T."/>
            <person name="Fujiyama A."/>
            <person name="Inagaki F."/>
            <person name="Takami H."/>
        </authorList>
    </citation>
    <scope>NUCLEOTIDE SEQUENCE</scope>
    <source>
        <strain evidence="15">Expedition CK06-06</strain>
    </source>
</reference>
<accession>X0UUI4</accession>
<keyword evidence="9" id="KW-0067">ATP-binding</keyword>
<dbReference type="PROSITE" id="PS51273">
    <property type="entry name" value="GATASE_TYPE_1"/>
    <property type="match status" value="1"/>
</dbReference>
<keyword evidence="11" id="KW-0665">Pyrimidine biosynthesis</keyword>
<comment type="catalytic activity">
    <reaction evidence="13">
        <text>L-glutamine + H2O = L-glutamate + NH4(+)</text>
        <dbReference type="Rhea" id="RHEA:15889"/>
        <dbReference type="ChEBI" id="CHEBI:15377"/>
        <dbReference type="ChEBI" id="CHEBI:28938"/>
        <dbReference type="ChEBI" id="CHEBI:29985"/>
        <dbReference type="ChEBI" id="CHEBI:58359"/>
    </reaction>
</comment>